<dbReference type="PROSITE" id="PS00670">
    <property type="entry name" value="D_2_HYDROXYACID_DH_2"/>
    <property type="match status" value="1"/>
</dbReference>
<dbReference type="InterPro" id="IPR029753">
    <property type="entry name" value="D-isomer_DH_CS"/>
</dbReference>
<dbReference type="Pfam" id="PF02826">
    <property type="entry name" value="2-Hacid_dh_C"/>
    <property type="match status" value="1"/>
</dbReference>
<dbReference type="GO" id="GO:0005829">
    <property type="term" value="C:cytosol"/>
    <property type="evidence" value="ECO:0007669"/>
    <property type="project" value="TreeGrafter"/>
</dbReference>
<evidence type="ECO:0000313" key="7">
    <source>
        <dbReference type="EMBL" id="MBK7274165.1"/>
    </source>
</evidence>
<feature type="domain" description="D-isomer specific 2-hydroxyacid dehydrogenase catalytic" evidence="5">
    <location>
        <begin position="4"/>
        <end position="318"/>
    </location>
</feature>
<dbReference type="PANTHER" id="PTHR10996">
    <property type="entry name" value="2-HYDROXYACID DEHYDROGENASE-RELATED"/>
    <property type="match status" value="1"/>
</dbReference>
<comment type="similarity">
    <text evidence="1 4">Belongs to the D-isomer specific 2-hydroxyacid dehydrogenase family.</text>
</comment>
<evidence type="ECO:0000256" key="3">
    <source>
        <dbReference type="ARBA" id="ARBA00023027"/>
    </source>
</evidence>
<dbReference type="SUPFAM" id="SSF51735">
    <property type="entry name" value="NAD(P)-binding Rossmann-fold domains"/>
    <property type="match status" value="1"/>
</dbReference>
<dbReference type="Gene3D" id="3.40.50.720">
    <property type="entry name" value="NAD(P)-binding Rossmann-like Domain"/>
    <property type="match status" value="2"/>
</dbReference>
<accession>A0A935M4H0</accession>
<dbReference type="SUPFAM" id="SSF52283">
    <property type="entry name" value="Formate/glycerate dehydrogenase catalytic domain-like"/>
    <property type="match status" value="1"/>
</dbReference>
<name>A0A935M4H0_9MICO</name>
<dbReference type="GO" id="GO:0016618">
    <property type="term" value="F:hydroxypyruvate reductase [NAD(P)H] activity"/>
    <property type="evidence" value="ECO:0007669"/>
    <property type="project" value="TreeGrafter"/>
</dbReference>
<dbReference type="CDD" id="cd05301">
    <property type="entry name" value="GDH"/>
    <property type="match status" value="1"/>
</dbReference>
<dbReference type="GO" id="GO:0051287">
    <property type="term" value="F:NAD binding"/>
    <property type="evidence" value="ECO:0007669"/>
    <property type="project" value="InterPro"/>
</dbReference>
<dbReference type="FunFam" id="3.40.50.720:FF:000203">
    <property type="entry name" value="D-3-phosphoglycerate dehydrogenase (SerA)"/>
    <property type="match status" value="1"/>
</dbReference>
<evidence type="ECO:0000313" key="9">
    <source>
        <dbReference type="Proteomes" id="UP000726105"/>
    </source>
</evidence>
<dbReference type="Proteomes" id="UP000886632">
    <property type="component" value="Unassembled WGS sequence"/>
</dbReference>
<evidence type="ECO:0000259" key="5">
    <source>
        <dbReference type="Pfam" id="PF00389"/>
    </source>
</evidence>
<organism evidence="7 9">
    <name type="scientific">Candidatus Phosphoribacter hodrii</name>
    <dbReference type="NCBI Taxonomy" id="2953743"/>
    <lineage>
        <taxon>Bacteria</taxon>
        <taxon>Bacillati</taxon>
        <taxon>Actinomycetota</taxon>
        <taxon>Actinomycetes</taxon>
        <taxon>Micrococcales</taxon>
        <taxon>Dermatophilaceae</taxon>
        <taxon>Candidatus Phosphoribacter</taxon>
    </lineage>
</organism>
<dbReference type="InterPro" id="IPR050223">
    <property type="entry name" value="D-isomer_2-hydroxyacid_DH"/>
</dbReference>
<keyword evidence="3" id="KW-0520">NAD</keyword>
<dbReference type="Proteomes" id="UP000726105">
    <property type="component" value="Unassembled WGS sequence"/>
</dbReference>
<dbReference type="PROSITE" id="PS00671">
    <property type="entry name" value="D_2_HYDROXYACID_DH_3"/>
    <property type="match status" value="1"/>
</dbReference>
<dbReference type="InterPro" id="IPR006140">
    <property type="entry name" value="D-isomer_DH_NAD-bd"/>
</dbReference>
<dbReference type="PANTHER" id="PTHR10996:SF178">
    <property type="entry name" value="2-HYDROXYACID DEHYDROGENASE YGL185C-RELATED"/>
    <property type="match status" value="1"/>
</dbReference>
<protein>
    <submittedName>
        <fullName evidence="7">D-glycerate dehydrogenase</fullName>
    </submittedName>
</protein>
<sequence length="321" mass="34286">MAIVAVTNRIPEVGLAKLRAEHEVRAWEHSECIPREEALRLIAGADAVLTLLTERVDGEFLDAAGPQLKVVANVAVGYNNIDVAACEAHGVIATNTPRVLTETTADTAFGLMLMVTRRFGEGERIIRSQTPWQWGMFYLLGMGLQGKTIGIVGMGQIGVAMARRAKAFGMTIEYADDYDPPAAALEGLDARKVSLDELFETADVVSLHCPYGPSTHHLVDAARLRSMKHTAYLVNSARGPIVDEDALVAALRAGEIAGAGLDVFENEPAVHPGLLELENVVLLPHLGSATTETRAAMAELAADNALAVLRGDPPITPVTKI</sequence>
<evidence type="ECO:0000256" key="4">
    <source>
        <dbReference type="RuleBase" id="RU003719"/>
    </source>
</evidence>
<feature type="domain" description="D-isomer specific 2-hydroxyacid dehydrogenase NAD-binding" evidence="6">
    <location>
        <begin position="109"/>
        <end position="287"/>
    </location>
</feature>
<dbReference type="EMBL" id="JADKGK010000005">
    <property type="protein sequence ID" value="MBL0002893.1"/>
    <property type="molecule type" value="Genomic_DNA"/>
</dbReference>
<evidence type="ECO:0000256" key="1">
    <source>
        <dbReference type="ARBA" id="ARBA00005854"/>
    </source>
</evidence>
<comment type="caution">
    <text evidence="7">The sequence shown here is derived from an EMBL/GenBank/DDBJ whole genome shotgun (WGS) entry which is preliminary data.</text>
</comment>
<evidence type="ECO:0000313" key="8">
    <source>
        <dbReference type="EMBL" id="MBL0002893.1"/>
    </source>
</evidence>
<dbReference type="AlphaFoldDB" id="A0A935M4H0"/>
<reference evidence="7 9" key="1">
    <citation type="submission" date="2020-10" db="EMBL/GenBank/DDBJ databases">
        <title>Connecting structure to function with the recovery of over 1000 high-quality activated sludge metagenome-assembled genomes encoding full-length rRNA genes using long-read sequencing.</title>
        <authorList>
            <person name="Singleton C.M."/>
            <person name="Petriglieri F."/>
            <person name="Kristensen J.M."/>
            <person name="Kirkegaard R.H."/>
            <person name="Michaelsen T.Y."/>
            <person name="Andersen M.H."/>
            <person name="Karst S.M."/>
            <person name="Dueholm M.S."/>
            <person name="Nielsen P.H."/>
            <person name="Albertsen M."/>
        </authorList>
    </citation>
    <scope>NUCLEOTIDE SEQUENCE [LARGE SCALE GENOMIC DNA]</scope>
    <source>
        <strain evidence="7">Ega_18-Q3-R5-49_MAXAC.001</strain>
        <strain evidence="8">Ribe_18-Q3-R11-54_MAXAC.001</strain>
    </source>
</reference>
<keyword evidence="2 4" id="KW-0560">Oxidoreductase</keyword>
<dbReference type="EMBL" id="JADJIB010000005">
    <property type="protein sequence ID" value="MBK7274165.1"/>
    <property type="molecule type" value="Genomic_DNA"/>
</dbReference>
<dbReference type="InterPro" id="IPR006139">
    <property type="entry name" value="D-isomer_2_OHA_DH_cat_dom"/>
</dbReference>
<gene>
    <name evidence="7" type="ORF">IPI13_13690</name>
    <name evidence="8" type="ORF">IPP00_02485</name>
</gene>
<dbReference type="InterPro" id="IPR036291">
    <property type="entry name" value="NAD(P)-bd_dom_sf"/>
</dbReference>
<dbReference type="GO" id="GO:0030267">
    <property type="term" value="F:glyoxylate reductase (NADPH) activity"/>
    <property type="evidence" value="ECO:0007669"/>
    <property type="project" value="TreeGrafter"/>
</dbReference>
<evidence type="ECO:0000256" key="2">
    <source>
        <dbReference type="ARBA" id="ARBA00023002"/>
    </source>
</evidence>
<dbReference type="Pfam" id="PF00389">
    <property type="entry name" value="2-Hacid_dh"/>
    <property type="match status" value="1"/>
</dbReference>
<proteinExistence type="inferred from homology"/>
<evidence type="ECO:0000259" key="6">
    <source>
        <dbReference type="Pfam" id="PF02826"/>
    </source>
</evidence>